<sequence length="461" mass="51812">KYSLRRNPSLYSHNHDDHVHVLDGSVYGAAEMLAMGTVDSTESFDAFVRGREGQDHIRVDLERDHIPLGPANIDVSVDIDSLVWVTPQLHFRKAMSIFLGPVLDREAPIKKHNHVYVEITVPQSEEDASGLGGRTEWWSLPFALSAIPHTTFGTIGGGSGSLNIYIFFPRMIHRDELSGRRATNIPKEVLDYFWTRVLLPAIANNVGDAEAPYAALTLPEVRYKARKGGTRKRTPGRPKAVPFAPKTLEGIMETMRNIIKEDPEKLTLFGSLFFVVETKGIKLWTKSSAQESNPIQSLISEFPALDWDHMTDRRNGELVVDLGITFHPIWKVPLVGLWRLEQLEASFGASGFARGNLHHTCTLGRYGGLQAEMNQERARQTHICFRSAYNLAYEAVRPNDNSPTFVMDSDAYACNPQFMKECNLAIEMYEGKAKERSYGIRDEYRLSGLAAIEVLRNLQAL</sequence>
<proteinExistence type="predicted"/>
<keyword evidence="3" id="KW-1185">Reference proteome</keyword>
<reference evidence="2" key="1">
    <citation type="submission" date="2021-03" db="EMBL/GenBank/DDBJ databases">
        <title>Evolutionary innovations through gain and loss of genes in the ectomycorrhizal Boletales.</title>
        <authorList>
            <person name="Wu G."/>
            <person name="Miyauchi S."/>
            <person name="Morin E."/>
            <person name="Yang Z.-L."/>
            <person name="Xu J."/>
            <person name="Martin F.M."/>
        </authorList>
    </citation>
    <scope>NUCLEOTIDE SEQUENCE</scope>
    <source>
        <strain evidence="2">BR01</strain>
    </source>
</reference>
<dbReference type="EMBL" id="JAGFBS010000092">
    <property type="protein sequence ID" value="KAG6369293.1"/>
    <property type="molecule type" value="Genomic_DNA"/>
</dbReference>
<dbReference type="AlphaFoldDB" id="A0A8I3A3T6"/>
<feature type="non-terminal residue" evidence="2">
    <location>
        <position position="1"/>
    </location>
</feature>
<organism evidence="2 3">
    <name type="scientific">Boletus reticuloceps</name>
    <dbReference type="NCBI Taxonomy" id="495285"/>
    <lineage>
        <taxon>Eukaryota</taxon>
        <taxon>Fungi</taxon>
        <taxon>Dikarya</taxon>
        <taxon>Basidiomycota</taxon>
        <taxon>Agaricomycotina</taxon>
        <taxon>Agaricomycetes</taxon>
        <taxon>Agaricomycetidae</taxon>
        <taxon>Boletales</taxon>
        <taxon>Boletineae</taxon>
        <taxon>Boletaceae</taxon>
        <taxon>Boletoideae</taxon>
        <taxon>Boletus</taxon>
    </lineage>
</organism>
<gene>
    <name evidence="2" type="ORF">JVT61DRAFT_12632</name>
    <name evidence="1" type="ORF">JVT61DRAFT_15508</name>
</gene>
<evidence type="ECO:0000313" key="3">
    <source>
        <dbReference type="Proteomes" id="UP000683000"/>
    </source>
</evidence>
<feature type="non-terminal residue" evidence="2">
    <location>
        <position position="461"/>
    </location>
</feature>
<dbReference type="Proteomes" id="UP000683000">
    <property type="component" value="Unassembled WGS sequence"/>
</dbReference>
<dbReference type="OrthoDB" id="3243290at2759"/>
<comment type="caution">
    <text evidence="2">The sequence shown here is derived from an EMBL/GenBank/DDBJ whole genome shotgun (WGS) entry which is preliminary data.</text>
</comment>
<protein>
    <submittedName>
        <fullName evidence="2">Uncharacterized protein</fullName>
    </submittedName>
</protein>
<evidence type="ECO:0000313" key="2">
    <source>
        <dbReference type="EMBL" id="KAG6369996.1"/>
    </source>
</evidence>
<dbReference type="EMBL" id="JAGFBS010000059">
    <property type="protein sequence ID" value="KAG6369996.1"/>
    <property type="molecule type" value="Genomic_DNA"/>
</dbReference>
<evidence type="ECO:0000313" key="1">
    <source>
        <dbReference type="EMBL" id="KAG6369293.1"/>
    </source>
</evidence>
<accession>A0A8I3A3T6</accession>
<name>A0A8I3A3T6_9AGAM</name>